<proteinExistence type="predicted"/>
<comment type="subcellular location">
    <subcellularLocation>
        <location evidence="1">Secreted</location>
    </subcellularLocation>
</comment>
<dbReference type="OrthoDB" id="9443437at2759"/>
<organism evidence="9 10">
    <name type="scientific">Phyllostomus discolor</name>
    <name type="common">pale spear-nosed bat</name>
    <dbReference type="NCBI Taxonomy" id="89673"/>
    <lineage>
        <taxon>Eukaryota</taxon>
        <taxon>Metazoa</taxon>
        <taxon>Chordata</taxon>
        <taxon>Craniata</taxon>
        <taxon>Vertebrata</taxon>
        <taxon>Euteleostomi</taxon>
        <taxon>Mammalia</taxon>
        <taxon>Eutheria</taxon>
        <taxon>Laurasiatheria</taxon>
        <taxon>Chiroptera</taxon>
        <taxon>Yangochiroptera</taxon>
        <taxon>Phyllostomidae</taxon>
        <taxon>Phyllostominae</taxon>
        <taxon>Phyllostomus</taxon>
    </lineage>
</organism>
<dbReference type="GeneID" id="114503686"/>
<evidence type="ECO:0000256" key="3">
    <source>
        <dbReference type="ARBA" id="ARBA00022525"/>
    </source>
</evidence>
<evidence type="ECO:0000256" key="5">
    <source>
        <dbReference type="ARBA" id="ARBA00022702"/>
    </source>
</evidence>
<evidence type="ECO:0000256" key="6">
    <source>
        <dbReference type="ARBA" id="ARBA00022729"/>
    </source>
</evidence>
<comment type="subunit">
    <text evidence="2">Heterodimer of a B chain and an A chain linked by two disulfide bonds.</text>
</comment>
<evidence type="ECO:0000256" key="8">
    <source>
        <dbReference type="SAM" id="SignalP"/>
    </source>
</evidence>
<dbReference type="Proteomes" id="UP000504628">
    <property type="component" value="Chromosome 8"/>
</dbReference>
<evidence type="ECO:0000313" key="9">
    <source>
        <dbReference type="Proteomes" id="UP000504628"/>
    </source>
</evidence>
<dbReference type="GO" id="GO:0005576">
    <property type="term" value="C:extracellular region"/>
    <property type="evidence" value="ECO:0007669"/>
    <property type="project" value="UniProtKB-SubCell"/>
</dbReference>
<dbReference type="AlphaFoldDB" id="A0A6J2MCT7"/>
<keyword evidence="3" id="KW-0964">Secreted</keyword>
<keyword evidence="4" id="KW-0165">Cleavage on pair of basic residues</keyword>
<accession>A0A6J2MCT7</accession>
<dbReference type="PANTHER" id="PTHR20968:SF0">
    <property type="entry name" value="RELAXIN-3"/>
    <property type="match status" value="1"/>
</dbReference>
<dbReference type="KEGG" id="pdic:114503686"/>
<protein>
    <submittedName>
        <fullName evidence="10">LOW QUALITY PROTEIN: relaxin-3</fullName>
    </submittedName>
</protein>
<evidence type="ECO:0000313" key="10">
    <source>
        <dbReference type="RefSeq" id="XP_028377126.1"/>
    </source>
</evidence>
<feature type="chain" id="PRO_5027011421" evidence="8">
    <location>
        <begin position="27"/>
        <end position="108"/>
    </location>
</feature>
<dbReference type="GO" id="GO:0001664">
    <property type="term" value="F:G protein-coupled receptor binding"/>
    <property type="evidence" value="ECO:0007669"/>
    <property type="project" value="TreeGrafter"/>
</dbReference>
<evidence type="ECO:0000256" key="2">
    <source>
        <dbReference type="ARBA" id="ARBA00011207"/>
    </source>
</evidence>
<keyword evidence="5" id="KW-0372">Hormone</keyword>
<evidence type="ECO:0000256" key="7">
    <source>
        <dbReference type="ARBA" id="ARBA00023157"/>
    </source>
</evidence>
<keyword evidence="6 8" id="KW-0732">Signal</keyword>
<sequence length="108" mass="12274">MAKHPMLLLLLAVWVLAVGLWLDAEARKPPIVKKLCGQKFIRAAAQICEHLGSRWSRSAILTQELMDQETKTQTSKFTCSGLYKMDWCLISLAPKHMFLTTRSSINKE</sequence>
<dbReference type="InterPro" id="IPR051777">
    <property type="entry name" value="Insulin-like_neuro_ligands"/>
</dbReference>
<gene>
    <name evidence="10" type="primary">RLN3</name>
</gene>
<evidence type="ECO:0000256" key="1">
    <source>
        <dbReference type="ARBA" id="ARBA00004613"/>
    </source>
</evidence>
<evidence type="ECO:0000256" key="4">
    <source>
        <dbReference type="ARBA" id="ARBA00022685"/>
    </source>
</evidence>
<dbReference type="GO" id="GO:0005179">
    <property type="term" value="F:hormone activity"/>
    <property type="evidence" value="ECO:0007669"/>
    <property type="project" value="UniProtKB-KW"/>
</dbReference>
<keyword evidence="7" id="KW-1015">Disulfide bond</keyword>
<dbReference type="InParanoid" id="A0A6J2MCT7"/>
<reference evidence="10" key="1">
    <citation type="submission" date="2025-08" db="UniProtKB">
        <authorList>
            <consortium name="RefSeq"/>
        </authorList>
    </citation>
    <scope>IDENTIFICATION</scope>
    <source>
        <tissue evidence="10">Muscle</tissue>
    </source>
</reference>
<name>A0A6J2MCT7_9CHIR</name>
<keyword evidence="9" id="KW-1185">Reference proteome</keyword>
<dbReference type="PANTHER" id="PTHR20968">
    <property type="entry name" value="ILGF DOMAIN-CONTAINING PROTEIN"/>
    <property type="match status" value="1"/>
</dbReference>
<dbReference type="CTD" id="117579"/>
<feature type="signal peptide" evidence="8">
    <location>
        <begin position="1"/>
        <end position="26"/>
    </location>
</feature>
<dbReference type="RefSeq" id="XP_028377126.1">
    <property type="nucleotide sequence ID" value="XM_028521325.2"/>
</dbReference>